<evidence type="ECO:0000256" key="4">
    <source>
        <dbReference type="ARBA" id="ARBA00022917"/>
    </source>
</evidence>
<dbReference type="Proteomes" id="UP000078561">
    <property type="component" value="Unassembled WGS sequence"/>
</dbReference>
<dbReference type="PANTHER" id="PTHR42908">
    <property type="entry name" value="TRANSLATION ELONGATION FACTOR-RELATED"/>
    <property type="match status" value="1"/>
</dbReference>
<dbReference type="GO" id="GO:0005829">
    <property type="term" value="C:cytosol"/>
    <property type="evidence" value="ECO:0007669"/>
    <property type="project" value="TreeGrafter"/>
</dbReference>
<keyword evidence="1" id="KW-0963">Cytoplasm</keyword>
<evidence type="ECO:0000256" key="3">
    <source>
        <dbReference type="ARBA" id="ARBA00022884"/>
    </source>
</evidence>
<dbReference type="Pfam" id="PF05383">
    <property type="entry name" value="La"/>
    <property type="match status" value="1"/>
</dbReference>
<evidence type="ECO:0008006" key="11">
    <source>
        <dbReference type="Google" id="ProtNLM"/>
    </source>
</evidence>
<feature type="compositionally biased region" description="Basic residues" evidence="6">
    <location>
        <begin position="301"/>
        <end position="313"/>
    </location>
</feature>
<feature type="compositionally biased region" description="Low complexity" evidence="6">
    <location>
        <begin position="479"/>
        <end position="499"/>
    </location>
</feature>
<dbReference type="SUPFAM" id="SSF46785">
    <property type="entry name" value="Winged helix' DNA-binding domain"/>
    <property type="match status" value="1"/>
</dbReference>
<dbReference type="PROSITE" id="PS50961">
    <property type="entry name" value="HTH_LA"/>
    <property type="match status" value="1"/>
</dbReference>
<feature type="compositionally biased region" description="Polar residues" evidence="6">
    <location>
        <begin position="414"/>
        <end position="427"/>
    </location>
</feature>
<evidence type="ECO:0000313" key="9">
    <source>
        <dbReference type="EMBL" id="SAM00929.1"/>
    </source>
</evidence>
<dbReference type="GO" id="GO:0003746">
    <property type="term" value="F:translation elongation factor activity"/>
    <property type="evidence" value="ECO:0007669"/>
    <property type="project" value="UniProtKB-KW"/>
</dbReference>
<dbReference type="PANTHER" id="PTHR42908:SF10">
    <property type="entry name" value="EUKARYOTIC TRANSLATION ELONGATION FACTOR 2"/>
    <property type="match status" value="1"/>
</dbReference>
<organism evidence="9">
    <name type="scientific">Absidia glauca</name>
    <name type="common">Pin mould</name>
    <dbReference type="NCBI Taxonomy" id="4829"/>
    <lineage>
        <taxon>Eukaryota</taxon>
        <taxon>Fungi</taxon>
        <taxon>Fungi incertae sedis</taxon>
        <taxon>Mucoromycota</taxon>
        <taxon>Mucoromycotina</taxon>
        <taxon>Mucoromycetes</taxon>
        <taxon>Mucorales</taxon>
        <taxon>Cunninghamellaceae</taxon>
        <taxon>Absidia</taxon>
    </lineage>
</organism>
<evidence type="ECO:0000256" key="2">
    <source>
        <dbReference type="ARBA" id="ARBA00022768"/>
    </source>
</evidence>
<dbReference type="InterPro" id="IPR027417">
    <property type="entry name" value="P-loop_NTPase"/>
</dbReference>
<dbReference type="EMBL" id="LT553497">
    <property type="protein sequence ID" value="SAM00929.1"/>
    <property type="molecule type" value="Genomic_DNA"/>
</dbReference>
<keyword evidence="10" id="KW-1185">Reference proteome</keyword>
<dbReference type="GO" id="GO:0005525">
    <property type="term" value="F:GTP binding"/>
    <property type="evidence" value="ECO:0007669"/>
    <property type="project" value="InterPro"/>
</dbReference>
<dbReference type="Gene3D" id="1.10.10.10">
    <property type="entry name" value="Winged helix-like DNA-binding domain superfamily/Winged helix DNA-binding domain"/>
    <property type="match status" value="1"/>
</dbReference>
<dbReference type="Pfam" id="PF26088">
    <property type="entry name" value="RRM_LARP4"/>
    <property type="match status" value="1"/>
</dbReference>
<dbReference type="PROSITE" id="PS51722">
    <property type="entry name" value="G_TR_2"/>
    <property type="match status" value="1"/>
</dbReference>
<dbReference type="InterPro" id="IPR031157">
    <property type="entry name" value="G_TR_CS"/>
</dbReference>
<keyword evidence="2" id="KW-0251">Elongation factor</keyword>
<accession>A0A163M3J5</accession>
<keyword evidence="3 5" id="KW-0694">RNA-binding</keyword>
<dbReference type="Pfam" id="PF00009">
    <property type="entry name" value="GTP_EFTU"/>
    <property type="match status" value="1"/>
</dbReference>
<feature type="compositionally biased region" description="Basic residues" evidence="6">
    <location>
        <begin position="502"/>
        <end position="522"/>
    </location>
</feature>
<feature type="compositionally biased region" description="Low complexity" evidence="6">
    <location>
        <begin position="392"/>
        <end position="413"/>
    </location>
</feature>
<dbReference type="GO" id="GO:0003723">
    <property type="term" value="F:RNA binding"/>
    <property type="evidence" value="ECO:0007669"/>
    <property type="project" value="UniProtKB-UniRule"/>
</dbReference>
<dbReference type="PROSITE" id="PS00301">
    <property type="entry name" value="G_TR_1"/>
    <property type="match status" value="1"/>
</dbReference>
<feature type="region of interest" description="Disordered" evidence="6">
    <location>
        <begin position="301"/>
        <end position="375"/>
    </location>
</feature>
<dbReference type="InParanoid" id="A0A163M3J5"/>
<name>A0A163M3J5_ABSGL</name>
<evidence type="ECO:0000256" key="6">
    <source>
        <dbReference type="SAM" id="MobiDB-lite"/>
    </source>
</evidence>
<feature type="region of interest" description="Disordered" evidence="6">
    <location>
        <begin position="392"/>
        <end position="532"/>
    </location>
</feature>
<feature type="compositionally biased region" description="Acidic residues" evidence="6">
    <location>
        <begin position="34"/>
        <end position="48"/>
    </location>
</feature>
<feature type="compositionally biased region" description="Polar residues" evidence="6">
    <location>
        <begin position="451"/>
        <end position="468"/>
    </location>
</feature>
<reference evidence="9" key="1">
    <citation type="submission" date="2016-04" db="EMBL/GenBank/DDBJ databases">
        <authorList>
            <person name="Evans L.H."/>
            <person name="Alamgir A."/>
            <person name="Owens N."/>
            <person name="Weber N.D."/>
            <person name="Virtaneva K."/>
            <person name="Barbian K."/>
            <person name="Babar A."/>
            <person name="Rosenke K."/>
        </authorList>
    </citation>
    <scope>NUCLEOTIDE SEQUENCE [LARGE SCALE GENOMIC DNA]</scope>
    <source>
        <strain evidence="9">CBS 101.48</strain>
    </source>
</reference>
<evidence type="ECO:0000256" key="1">
    <source>
        <dbReference type="ARBA" id="ARBA00022490"/>
    </source>
</evidence>
<gene>
    <name evidence="9" type="primary">ABSGL_06665.1 scaffold 8661</name>
</gene>
<evidence type="ECO:0000313" key="10">
    <source>
        <dbReference type="Proteomes" id="UP000078561"/>
    </source>
</evidence>
<feature type="domain" description="Tr-type G" evidence="8">
    <location>
        <begin position="572"/>
        <end position="739"/>
    </location>
</feature>
<dbReference type="AlphaFoldDB" id="A0A163M3J5"/>
<dbReference type="InterPro" id="IPR006630">
    <property type="entry name" value="La_HTH"/>
</dbReference>
<dbReference type="InterPro" id="IPR000795">
    <property type="entry name" value="T_Tr_GTP-bd_dom"/>
</dbReference>
<proteinExistence type="predicted"/>
<sequence>MTSQESADFEPITSHLDPSSGGSTLIQTPSSSLSDEDDYDDDDDDDDDVEIIMHDTSDYPSYSSLDTNPSLGTPIAAASPLGTAISCGQVLIYIWYSHIRQNLTKDTYLVSQMDPDLYVPIAIIANFKRVLDITTDLDLIVSTLRGSSMVSVDKSGTKVKPNIANQRTTVILREMPDATAMEVKHFLENLNCPPIKNIKNEYANMWYISFGSEEDALKMMYKARGTSFKGHYVATRMKSEPVFGSIQARQSTIQAEPFPAAHSPINVTNNNLSSTMYTGYYHPHNSLYPPYHHDNVYPHYNHHGNHKVGKHLRSINNSNNNGNNKHHGNSNGDINKRSSTKDVFGSAPMTHHSSTSSLHQRSHRNSPKQLQDNNDVGTRSWLISSTINSIVSASSPSSTFSSSPPPLQSTQQQKNYRQQHLGQTNGKASRYRQQDNQTTTVHCPHQEHSSFKPNGTITHASQTPSVRASTPLAKGSLTNSDSMSPISIASSSSSTNASSGRPHQKTVKSRPKSNWDKKKKKQASSNGIEAPAPLDLNSGVFFPSLPDLSATASKTPVNFTVDEIRALMDKVTNVRNMSVIAHVDHGKSTLSDSLVSKAGIISAGRAGETRFMDTRQDEQDRGITIKSTAISLYFQLPDPKDIEEIKGQVTNGSDFLINMIDSPGHVDFSSEVTAALRVTDGALVVVDCIDGVCVQTETVLRQALGERIKPIVVINKVDRALLELQLGKEELYNVSERGN</sequence>
<dbReference type="GO" id="GO:0043022">
    <property type="term" value="F:ribosome binding"/>
    <property type="evidence" value="ECO:0007669"/>
    <property type="project" value="TreeGrafter"/>
</dbReference>
<dbReference type="InterPro" id="IPR036388">
    <property type="entry name" value="WH-like_DNA-bd_sf"/>
</dbReference>
<dbReference type="OrthoDB" id="364892at2759"/>
<keyword evidence="4" id="KW-0648">Protein biosynthesis</keyword>
<evidence type="ECO:0000259" key="7">
    <source>
        <dbReference type="PROSITE" id="PS50961"/>
    </source>
</evidence>
<protein>
    <recommendedName>
        <fullName evidence="11">Tr-type G domain-containing protein</fullName>
    </recommendedName>
</protein>
<feature type="region of interest" description="Disordered" evidence="6">
    <location>
        <begin position="1"/>
        <end position="48"/>
    </location>
</feature>
<feature type="compositionally biased region" description="Polar residues" evidence="6">
    <location>
        <begin position="16"/>
        <end position="33"/>
    </location>
</feature>
<evidence type="ECO:0000259" key="8">
    <source>
        <dbReference type="PROSITE" id="PS51722"/>
    </source>
</evidence>
<dbReference type="InterPro" id="IPR058699">
    <property type="entry name" value="RRM_LARP4/4B"/>
</dbReference>
<dbReference type="Gene3D" id="3.40.50.300">
    <property type="entry name" value="P-loop containing nucleotide triphosphate hydrolases"/>
    <property type="match status" value="1"/>
</dbReference>
<dbReference type="InterPro" id="IPR005225">
    <property type="entry name" value="Small_GTP-bd"/>
</dbReference>
<dbReference type="SMART" id="SM00715">
    <property type="entry name" value="LA"/>
    <property type="match status" value="1"/>
</dbReference>
<dbReference type="SUPFAM" id="SSF52540">
    <property type="entry name" value="P-loop containing nucleoside triphosphate hydrolases"/>
    <property type="match status" value="1"/>
</dbReference>
<dbReference type="NCBIfam" id="TIGR00231">
    <property type="entry name" value="small_GTP"/>
    <property type="match status" value="1"/>
</dbReference>
<evidence type="ECO:0000256" key="5">
    <source>
        <dbReference type="PROSITE-ProRule" id="PRU00332"/>
    </source>
</evidence>
<feature type="domain" description="HTH La-type RNA-binding" evidence="7">
    <location>
        <begin position="80"/>
        <end position="169"/>
    </location>
</feature>
<dbReference type="GO" id="GO:1990904">
    <property type="term" value="C:ribonucleoprotein complex"/>
    <property type="evidence" value="ECO:0007669"/>
    <property type="project" value="TreeGrafter"/>
</dbReference>
<dbReference type="PRINTS" id="PR00315">
    <property type="entry name" value="ELONGATNFCT"/>
</dbReference>
<dbReference type="GO" id="GO:0003924">
    <property type="term" value="F:GTPase activity"/>
    <property type="evidence" value="ECO:0007669"/>
    <property type="project" value="InterPro"/>
</dbReference>
<dbReference type="FunFam" id="3.40.50.300:FF:000058">
    <property type="entry name" value="Translation elongation factor 2"/>
    <property type="match status" value="1"/>
</dbReference>
<dbReference type="InterPro" id="IPR036390">
    <property type="entry name" value="WH_DNA-bd_sf"/>
</dbReference>
<dbReference type="STRING" id="4829.A0A163M3J5"/>